<dbReference type="Pfam" id="PF02518">
    <property type="entry name" value="HATPase_c"/>
    <property type="match status" value="1"/>
</dbReference>
<dbReference type="Gene3D" id="3.30.565.10">
    <property type="entry name" value="Histidine kinase-like ATPase, C-terminal domain"/>
    <property type="match status" value="1"/>
</dbReference>
<reference evidence="9" key="2">
    <citation type="submission" date="2018-05" db="EMBL/GenBank/DDBJ databases">
        <authorList>
            <person name="Ferrari B."/>
        </authorList>
    </citation>
    <scope>NUCLEOTIDE SEQUENCE</scope>
    <source>
        <strain evidence="9">RRmetagenome_bin12</strain>
    </source>
</reference>
<evidence type="ECO:0000256" key="4">
    <source>
        <dbReference type="ARBA" id="ARBA00022777"/>
    </source>
</evidence>
<dbReference type="SUPFAM" id="SSF55874">
    <property type="entry name" value="ATPase domain of HSP90 chaperone/DNA topoisomerase II/histidine kinase"/>
    <property type="match status" value="1"/>
</dbReference>
<name>A0A2W5Z7G2_9BACT</name>
<dbReference type="InterPro" id="IPR003660">
    <property type="entry name" value="HAMP_dom"/>
</dbReference>
<dbReference type="SUPFAM" id="SSF158472">
    <property type="entry name" value="HAMP domain-like"/>
    <property type="match status" value="1"/>
</dbReference>
<evidence type="ECO:0000256" key="5">
    <source>
        <dbReference type="ARBA" id="ARBA00023012"/>
    </source>
</evidence>
<dbReference type="CDD" id="cd06225">
    <property type="entry name" value="HAMP"/>
    <property type="match status" value="1"/>
</dbReference>
<feature type="domain" description="HAMP" evidence="7">
    <location>
        <begin position="416"/>
        <end position="468"/>
    </location>
</feature>
<proteinExistence type="predicted"/>
<evidence type="ECO:0000256" key="6">
    <source>
        <dbReference type="SAM" id="Phobius"/>
    </source>
</evidence>
<evidence type="ECO:0000313" key="9">
    <source>
        <dbReference type="EMBL" id="PZR78696.1"/>
    </source>
</evidence>
<dbReference type="CDD" id="cd16917">
    <property type="entry name" value="HATPase_UhpB-NarQ-NarX-like"/>
    <property type="match status" value="1"/>
</dbReference>
<evidence type="ECO:0000313" key="8">
    <source>
        <dbReference type="EMBL" id="MBJ7594812.1"/>
    </source>
</evidence>
<evidence type="ECO:0000256" key="3">
    <source>
        <dbReference type="ARBA" id="ARBA00022679"/>
    </source>
</evidence>
<dbReference type="EMBL" id="JAEKNS010000081">
    <property type="protein sequence ID" value="MBJ7594812.1"/>
    <property type="molecule type" value="Genomic_DNA"/>
</dbReference>
<keyword evidence="2" id="KW-0597">Phosphoprotein</keyword>
<dbReference type="Pfam" id="PF00672">
    <property type="entry name" value="HAMP"/>
    <property type="match status" value="1"/>
</dbReference>
<dbReference type="SMART" id="SM00387">
    <property type="entry name" value="HATPase_c"/>
    <property type="match status" value="1"/>
</dbReference>
<dbReference type="Gene3D" id="1.20.5.1930">
    <property type="match status" value="1"/>
</dbReference>
<dbReference type="GO" id="GO:0046983">
    <property type="term" value="F:protein dimerization activity"/>
    <property type="evidence" value="ECO:0007669"/>
    <property type="project" value="InterPro"/>
</dbReference>
<dbReference type="SUPFAM" id="SSF55781">
    <property type="entry name" value="GAF domain-like"/>
    <property type="match status" value="1"/>
</dbReference>
<comment type="subcellular location">
    <subcellularLocation>
        <location evidence="1">Membrane</location>
    </subcellularLocation>
</comment>
<gene>
    <name evidence="9" type="ORF">DLM65_12235</name>
    <name evidence="8" type="ORF">JF886_08110</name>
</gene>
<dbReference type="InterPro" id="IPR011712">
    <property type="entry name" value="Sig_transdc_His_kin_sub3_dim/P"/>
</dbReference>
<keyword evidence="3" id="KW-0808">Transferase</keyword>
<evidence type="ECO:0000313" key="11">
    <source>
        <dbReference type="Proteomes" id="UP000606991"/>
    </source>
</evidence>
<accession>A0A934K061</accession>
<keyword evidence="4" id="KW-0418">Kinase</keyword>
<dbReference type="RefSeq" id="WP_337311338.1">
    <property type="nucleotide sequence ID" value="NZ_JAEKNS010000081.1"/>
</dbReference>
<keyword evidence="6" id="KW-0812">Transmembrane</keyword>
<dbReference type="GO" id="GO:0000155">
    <property type="term" value="F:phosphorelay sensor kinase activity"/>
    <property type="evidence" value="ECO:0007669"/>
    <property type="project" value="InterPro"/>
</dbReference>
<dbReference type="Proteomes" id="UP000248724">
    <property type="component" value="Unassembled WGS sequence"/>
</dbReference>
<comment type="caution">
    <text evidence="9">The sequence shown here is derived from an EMBL/GenBank/DDBJ whole genome shotgun (WGS) entry which is preliminary data.</text>
</comment>
<dbReference type="InterPro" id="IPR003594">
    <property type="entry name" value="HATPase_dom"/>
</dbReference>
<accession>A0A2W5Z7G2</accession>
<reference evidence="8 11" key="3">
    <citation type="submission" date="2020-10" db="EMBL/GenBank/DDBJ databases">
        <title>Ca. Dormibacterota MAGs.</title>
        <authorList>
            <person name="Montgomery K."/>
        </authorList>
    </citation>
    <scope>NUCLEOTIDE SEQUENCE [LARGE SCALE GENOMIC DNA]</scope>
    <source>
        <strain evidence="8">SC8812_S17_18</strain>
    </source>
</reference>
<keyword evidence="6" id="KW-0472">Membrane</keyword>
<dbReference type="Gene3D" id="6.10.340.10">
    <property type="match status" value="1"/>
</dbReference>
<dbReference type="SMART" id="SM00304">
    <property type="entry name" value="HAMP"/>
    <property type="match status" value="1"/>
</dbReference>
<keyword evidence="6" id="KW-1133">Transmembrane helix</keyword>
<sequence>MFGSLGRRSRSRRLNRRILVAMLAVALLPLAALTALVGADLTAVNQTTVDEAHQTIVAEAQQRESSAATDAAATVQARLDAFGGEVAQLAGTVDALLRGAKPSGEPAQVLPGGARLLTTDNPPVATLVGSTSRLLTPDGKVADPLGANRAAVASALDAVLKRHPELSALWLYNSPAASITEVPVTDAQTVAGLVTTQRIDPVHLLDRQFGAAFPRVEPIPAGGAGGGLSQTSRGPIGPAWSDIDTAAFGTGTSVTVWTGLATHDYFIGAELPSAAVAALLPAPLSTLPDTYQVLLSPSGRWLSAGAGASTDLSLPSGYEGTPARVPGVSSNALLRQQPQVLKTPLHGVAKDLFTAPVAGPRWTLASVVPDRELAPAAASLGDGIRSGVRRILILQVLPLAVVLGIIAVVLSALVSRRLVGPVRALTMSAERLAQGHTDEPVPHQGEDEVGLLSEALERMRREINTSREALLAAAHELEGRVAQRTEELRDRNEELVALNALAATLTRSLDPAELLNGAVEAIRVILPVSAAAGYTMREAEPYLVTHHPARLGDARATLATAVATALETNSMTITIAGAERLVAIPVAAGGPPLGALAAVVPMSVEVPKRIRILLGAVADQVGLALRTAEFAAEGRELAVLEERTRLAREIHDTLAQQLTGIVLQLEAAEALQSRKDGERARNLIVAAREQARLALQEARRSVWNLRPMPLEAAGLTAAVSLEADRFGSRSGMVVTVRNDGVPRHLALAPQAEVAVFRILQEALANAGQHSGASHVDVELRASDEELTLTVSDDGSGFDAAIEGMSAAPADSFGLVGMLERARLIGAEFEVTSRPAGGTTISMRVPLEPREAAATA</sequence>
<dbReference type="EMBL" id="QHBU01000249">
    <property type="protein sequence ID" value="PZR78696.1"/>
    <property type="molecule type" value="Genomic_DNA"/>
</dbReference>
<dbReference type="Pfam" id="PF07730">
    <property type="entry name" value="HisKA_3"/>
    <property type="match status" value="1"/>
</dbReference>
<dbReference type="AlphaFoldDB" id="A0A2W5Z7G2"/>
<dbReference type="Proteomes" id="UP000606991">
    <property type="component" value="Unassembled WGS sequence"/>
</dbReference>
<keyword evidence="5" id="KW-0902">Two-component regulatory system</keyword>
<dbReference type="Gene3D" id="3.30.450.40">
    <property type="match status" value="1"/>
</dbReference>
<dbReference type="GO" id="GO:0016020">
    <property type="term" value="C:membrane"/>
    <property type="evidence" value="ECO:0007669"/>
    <property type="project" value="UniProtKB-SubCell"/>
</dbReference>
<dbReference type="InterPro" id="IPR050482">
    <property type="entry name" value="Sensor_HK_TwoCompSys"/>
</dbReference>
<reference evidence="9 10" key="1">
    <citation type="journal article" date="2017" name="Nature">
        <title>Atmospheric trace gases support primary production in Antarctic desert surface soil.</title>
        <authorList>
            <person name="Ji M."/>
            <person name="Greening C."/>
            <person name="Vanwonterghem I."/>
            <person name="Carere C.R."/>
            <person name="Bay S.K."/>
            <person name="Steen J.A."/>
            <person name="Montgomery K."/>
            <person name="Lines T."/>
            <person name="Beardall J."/>
            <person name="van Dorst J."/>
            <person name="Snape I."/>
            <person name="Stott M.B."/>
            <person name="Hugenholtz P."/>
            <person name="Ferrari B.C."/>
        </authorList>
    </citation>
    <scope>NUCLEOTIDE SEQUENCE [LARGE SCALE GENOMIC DNA]</scope>
    <source>
        <strain evidence="9">RRmetagenome_bin12</strain>
    </source>
</reference>
<evidence type="ECO:0000256" key="2">
    <source>
        <dbReference type="ARBA" id="ARBA00022553"/>
    </source>
</evidence>
<feature type="transmembrane region" description="Helical" evidence="6">
    <location>
        <begin position="392"/>
        <end position="414"/>
    </location>
</feature>
<evidence type="ECO:0000259" key="7">
    <source>
        <dbReference type="PROSITE" id="PS50885"/>
    </source>
</evidence>
<evidence type="ECO:0000256" key="1">
    <source>
        <dbReference type="ARBA" id="ARBA00004370"/>
    </source>
</evidence>
<dbReference type="PANTHER" id="PTHR24421">
    <property type="entry name" value="NITRATE/NITRITE SENSOR PROTEIN NARX-RELATED"/>
    <property type="match status" value="1"/>
</dbReference>
<organism evidence="9 10">
    <name type="scientific">Candidatus Aeolococcus gillhamiae</name>
    <dbReference type="NCBI Taxonomy" id="3127015"/>
    <lineage>
        <taxon>Bacteria</taxon>
        <taxon>Bacillati</taxon>
        <taxon>Candidatus Dormiibacterota</taxon>
        <taxon>Candidatus Dormibacteria</taxon>
        <taxon>Candidatus Aeolococcales</taxon>
        <taxon>Candidatus Aeolococcaceae</taxon>
        <taxon>Candidatus Aeolococcus</taxon>
    </lineage>
</organism>
<protein>
    <submittedName>
        <fullName evidence="8">HAMP domain-containing protein</fullName>
    </submittedName>
</protein>
<dbReference type="InterPro" id="IPR036890">
    <property type="entry name" value="HATPase_C_sf"/>
</dbReference>
<dbReference type="PROSITE" id="PS50885">
    <property type="entry name" value="HAMP"/>
    <property type="match status" value="1"/>
</dbReference>
<evidence type="ECO:0000313" key="10">
    <source>
        <dbReference type="Proteomes" id="UP000248724"/>
    </source>
</evidence>
<dbReference type="InterPro" id="IPR029016">
    <property type="entry name" value="GAF-like_dom_sf"/>
</dbReference>